<name>B7K885_GLOC7</name>
<reference evidence="2" key="1">
    <citation type="journal article" date="2011" name="MBio">
        <title>Novel metabolic attributes of the genus Cyanothece, comprising a group of unicellular nitrogen-fixing Cyanobacteria.</title>
        <authorList>
            <person name="Bandyopadhyay A."/>
            <person name="Elvitigala T."/>
            <person name="Welsh E."/>
            <person name="Stockel J."/>
            <person name="Liberton M."/>
            <person name="Min H."/>
            <person name="Sherman L.A."/>
            <person name="Pakrasi H.B."/>
        </authorList>
    </citation>
    <scope>NUCLEOTIDE SEQUENCE [LARGE SCALE GENOMIC DNA]</scope>
    <source>
        <strain evidence="2">PCC 7424</strain>
    </source>
</reference>
<organism evidence="1 2">
    <name type="scientific">Gloeothece citriformis (strain PCC 7424)</name>
    <name type="common">Cyanothece sp. (strain PCC 7424)</name>
    <dbReference type="NCBI Taxonomy" id="65393"/>
    <lineage>
        <taxon>Bacteria</taxon>
        <taxon>Bacillati</taxon>
        <taxon>Cyanobacteriota</taxon>
        <taxon>Cyanophyceae</taxon>
        <taxon>Oscillatoriophycideae</taxon>
        <taxon>Chroococcales</taxon>
        <taxon>Aphanothecaceae</taxon>
        <taxon>Gloeothece</taxon>
        <taxon>Gloeothece citriformis</taxon>
    </lineage>
</organism>
<dbReference type="Gene3D" id="2.60.40.10">
    <property type="entry name" value="Immunoglobulins"/>
    <property type="match status" value="1"/>
</dbReference>
<accession>B7K885</accession>
<dbReference type="Proteomes" id="UP000002384">
    <property type="component" value="Chromosome"/>
</dbReference>
<gene>
    <name evidence="1" type="ordered locus">PCC7424_1401</name>
</gene>
<proteinExistence type="predicted"/>
<keyword evidence="2" id="KW-1185">Reference proteome</keyword>
<evidence type="ECO:0000313" key="2">
    <source>
        <dbReference type="Proteomes" id="UP000002384"/>
    </source>
</evidence>
<dbReference type="HOGENOM" id="CLU_496705_0_0_3"/>
<dbReference type="RefSeq" id="WP_012598791.1">
    <property type="nucleotide sequence ID" value="NC_011729.1"/>
</dbReference>
<dbReference type="OrthoDB" id="581487at2"/>
<evidence type="ECO:0000313" key="1">
    <source>
        <dbReference type="EMBL" id="ACK69845.1"/>
    </source>
</evidence>
<sequence length="548" mass="61962">MTQSNGYLSKLVNQNTDGVAIPVLSHPENSQSEPSAQLLGTVNNNRGRWNPFLPENNMSREGENYYKEVELKAKGGRYGDGIYAFRFVTHHNLQQIYKVDPYQTDATGKPKIVTGTAANQGNNIIIKIDKDDRYKIKFNPTDLSFEITPTPTYLTKIDSVQINGFVWDDEDMFQKFDETRPNHEMTHNGEWWEITLPLKTNGGIDFRHDGVYQFLFSVNHNEDWGFGAYNDGENTLVGGTGFGSSGGTSKHSAITIQVFADGNYTIRMNPKTYKFEVISPEGVNPVRVWNGVTSFQLLGTFYSNAQFDPTNFDRNLIYTQGGIWRKTVKIKPGIYGANFAISQELFLDTMALGAWLETEQPNKLLGKAWHGKPNEPNIFFEVLEEGDYQFSFNGDKDEFSIEYVGENLGDKIVIKPLVTLDSLLLVGNFDPPLVAWDASNVANQMERNDRSIFTKTVHLEAGKQYEYKYTANNWGWVWVFADYELDGYGEDFSGRNPDPIHSRLEDLKQYGQLTTHGDPPTLKITPQVSGDYLFTVNLETGAYSVQSL</sequence>
<dbReference type="AlphaFoldDB" id="B7K885"/>
<protein>
    <submittedName>
        <fullName evidence="1">Uncharacterized protein</fullName>
    </submittedName>
</protein>
<dbReference type="EMBL" id="CP001291">
    <property type="protein sequence ID" value="ACK69845.1"/>
    <property type="molecule type" value="Genomic_DNA"/>
</dbReference>
<dbReference type="STRING" id="65393.PCC7424_1401"/>
<dbReference type="InterPro" id="IPR013783">
    <property type="entry name" value="Ig-like_fold"/>
</dbReference>
<dbReference type="KEGG" id="cyc:PCC7424_1401"/>